<evidence type="ECO:0000259" key="8">
    <source>
        <dbReference type="PROSITE" id="PS00794"/>
    </source>
</evidence>
<reference evidence="9 10" key="1">
    <citation type="submission" date="2018-04" db="EMBL/GenBank/DDBJ databases">
        <title>Thalassorhabdus spongiae gen. nov., sp. nov., isolated from a marine sponge in South-West Iceland.</title>
        <authorList>
            <person name="Knobloch S."/>
            <person name="Daussin A."/>
            <person name="Johannsson R."/>
            <person name="Marteinsson V.T."/>
        </authorList>
    </citation>
    <scope>NUCLEOTIDE SEQUENCE [LARGE SCALE GENOMIC DNA]</scope>
    <source>
        <strain evidence="9 10">Hp12</strain>
    </source>
</reference>
<dbReference type="Pfam" id="PF01288">
    <property type="entry name" value="HPPK"/>
    <property type="match status" value="1"/>
</dbReference>
<evidence type="ECO:0000256" key="4">
    <source>
        <dbReference type="ARBA" id="ARBA00022741"/>
    </source>
</evidence>
<dbReference type="GO" id="GO:0016301">
    <property type="term" value="F:kinase activity"/>
    <property type="evidence" value="ECO:0007669"/>
    <property type="project" value="UniProtKB-KW"/>
</dbReference>
<evidence type="ECO:0000256" key="7">
    <source>
        <dbReference type="ARBA" id="ARBA00022909"/>
    </source>
</evidence>
<dbReference type="GO" id="GO:0005524">
    <property type="term" value="F:ATP binding"/>
    <property type="evidence" value="ECO:0007669"/>
    <property type="project" value="UniProtKB-KW"/>
</dbReference>
<dbReference type="Proteomes" id="UP000244906">
    <property type="component" value="Unassembled WGS sequence"/>
</dbReference>
<keyword evidence="5 9" id="KW-0418">Kinase</keyword>
<gene>
    <name evidence="9" type="primary">folK</name>
    <name evidence="9" type="ORF">DC094_17300</name>
</gene>
<dbReference type="EMBL" id="QDDL01000009">
    <property type="protein sequence ID" value="PVZ65643.1"/>
    <property type="molecule type" value="Genomic_DNA"/>
</dbReference>
<protein>
    <recommendedName>
        <fullName evidence="2">2-amino-4-hydroxy-6-hydroxymethyldihydropteridine diphosphokinase</fullName>
        <ecNumber evidence="2">2.7.6.3</ecNumber>
    </recommendedName>
</protein>
<dbReference type="Gene3D" id="3.30.70.560">
    <property type="entry name" value="7,8-Dihydro-6-hydroxymethylpterin-pyrophosphokinase HPPK"/>
    <property type="match status" value="1"/>
</dbReference>
<dbReference type="PANTHER" id="PTHR43071">
    <property type="entry name" value="2-AMINO-4-HYDROXY-6-HYDROXYMETHYLDIHYDROPTERIDINE PYROPHOSPHOKINASE"/>
    <property type="match status" value="1"/>
</dbReference>
<name>A0A2V1GX88_9GAMM</name>
<dbReference type="SUPFAM" id="SSF55083">
    <property type="entry name" value="6-hydroxymethyl-7,8-dihydropterin pyrophosphokinase, HPPK"/>
    <property type="match status" value="1"/>
</dbReference>
<evidence type="ECO:0000313" key="9">
    <source>
        <dbReference type="EMBL" id="PVZ65643.1"/>
    </source>
</evidence>
<evidence type="ECO:0000313" key="10">
    <source>
        <dbReference type="Proteomes" id="UP000244906"/>
    </source>
</evidence>
<dbReference type="NCBIfam" id="TIGR01498">
    <property type="entry name" value="folK"/>
    <property type="match status" value="1"/>
</dbReference>
<keyword evidence="3" id="KW-0808">Transferase</keyword>
<dbReference type="OrthoDB" id="9790168at2"/>
<dbReference type="GO" id="GO:0046656">
    <property type="term" value="P:folic acid biosynthetic process"/>
    <property type="evidence" value="ECO:0007669"/>
    <property type="project" value="UniProtKB-KW"/>
</dbReference>
<evidence type="ECO:0000256" key="1">
    <source>
        <dbReference type="ARBA" id="ARBA00005051"/>
    </source>
</evidence>
<dbReference type="GO" id="GO:0046654">
    <property type="term" value="P:tetrahydrofolate biosynthetic process"/>
    <property type="evidence" value="ECO:0007669"/>
    <property type="project" value="UniProtKB-UniPathway"/>
</dbReference>
<dbReference type="AlphaFoldDB" id="A0A2V1GX88"/>
<dbReference type="RefSeq" id="WP_116688384.1">
    <property type="nucleotide sequence ID" value="NZ_CAWNYD010000009.1"/>
</dbReference>
<proteinExistence type="predicted"/>
<dbReference type="PANTHER" id="PTHR43071:SF2">
    <property type="entry name" value="2-AMINO-4-HYDROXY-6-HYDROXYMETHYLDIHYDROPTERIDINE PYROPHOSPHOKINASE"/>
    <property type="match status" value="1"/>
</dbReference>
<comment type="pathway">
    <text evidence="1">Cofactor biosynthesis; tetrahydrofolate biosynthesis; 2-amino-4-hydroxy-6-hydroxymethyl-7,8-dihydropteridine diphosphate from 7,8-dihydroneopterin triphosphate: step 4/4.</text>
</comment>
<accession>A0A2V1GX88</accession>
<dbReference type="UniPathway" id="UPA00077">
    <property type="reaction ID" value="UER00155"/>
</dbReference>
<comment type="caution">
    <text evidence="9">The sequence shown here is derived from an EMBL/GenBank/DDBJ whole genome shotgun (WGS) entry which is preliminary data.</text>
</comment>
<dbReference type="EC" id="2.7.6.3" evidence="2"/>
<feature type="domain" description="7,8-dihydro-6-hydroxymethylpterin-pyrophosphokinase" evidence="8">
    <location>
        <begin position="85"/>
        <end position="96"/>
    </location>
</feature>
<dbReference type="CDD" id="cd00483">
    <property type="entry name" value="HPPK"/>
    <property type="match status" value="1"/>
</dbReference>
<organism evidence="9 10">
    <name type="scientific">Pelagibaculum spongiae</name>
    <dbReference type="NCBI Taxonomy" id="2080658"/>
    <lineage>
        <taxon>Bacteria</taxon>
        <taxon>Pseudomonadati</taxon>
        <taxon>Pseudomonadota</taxon>
        <taxon>Gammaproteobacteria</taxon>
        <taxon>Oceanospirillales</taxon>
        <taxon>Pelagibaculum</taxon>
    </lineage>
</organism>
<evidence type="ECO:0000256" key="5">
    <source>
        <dbReference type="ARBA" id="ARBA00022777"/>
    </source>
</evidence>
<dbReference type="InterPro" id="IPR035907">
    <property type="entry name" value="Hppk_sf"/>
</dbReference>
<dbReference type="GO" id="GO:0003848">
    <property type="term" value="F:2-amino-4-hydroxy-6-hydroxymethyldihydropteridine diphosphokinase activity"/>
    <property type="evidence" value="ECO:0007669"/>
    <property type="project" value="UniProtKB-EC"/>
</dbReference>
<evidence type="ECO:0000256" key="2">
    <source>
        <dbReference type="ARBA" id="ARBA00013253"/>
    </source>
</evidence>
<keyword evidence="7" id="KW-0289">Folate biosynthesis</keyword>
<evidence type="ECO:0000256" key="3">
    <source>
        <dbReference type="ARBA" id="ARBA00022679"/>
    </source>
</evidence>
<sequence length="160" mass="18380">MAQVYLSIGSNMQRKRNISGGLKALKQHFGALEISTVYESEAVGFAGDNFYNLVVGFQAEQDADSLNKLFKQIEADHDRTRLDAKFAPRTLDIDLLIYGELIRPEIDLPRKEITRYAFVLKPMAEMAPDALHPEIKQSYQQLWQDFTDDKQKLWAADWQV</sequence>
<keyword evidence="4" id="KW-0547">Nucleotide-binding</keyword>
<keyword evidence="6" id="KW-0067">ATP-binding</keyword>
<evidence type="ECO:0000256" key="6">
    <source>
        <dbReference type="ARBA" id="ARBA00022840"/>
    </source>
</evidence>
<keyword evidence="10" id="KW-1185">Reference proteome</keyword>
<dbReference type="PROSITE" id="PS00794">
    <property type="entry name" value="HPPK"/>
    <property type="match status" value="1"/>
</dbReference>
<dbReference type="InterPro" id="IPR000550">
    <property type="entry name" value="Hppk"/>
</dbReference>